<dbReference type="FunCoup" id="A0A5Q0BL14">
    <property type="interactions" value="9"/>
</dbReference>
<dbReference type="PROSITE" id="PS51257">
    <property type="entry name" value="PROKAR_LIPOPROTEIN"/>
    <property type="match status" value="1"/>
</dbReference>
<protein>
    <submittedName>
        <fullName evidence="3">Membrane integrity-associated transporter subunit PqiC</fullName>
    </submittedName>
</protein>
<feature type="domain" description="ABC-type transport auxiliary lipoprotein component" evidence="2">
    <location>
        <begin position="28"/>
        <end position="188"/>
    </location>
</feature>
<accession>A0A5Q0BL14</accession>
<dbReference type="AlphaFoldDB" id="A0A5Q0BL14"/>
<evidence type="ECO:0000259" key="2">
    <source>
        <dbReference type="Pfam" id="PF03886"/>
    </source>
</evidence>
<dbReference type="Proteomes" id="UP000325755">
    <property type="component" value="Chromosome"/>
</dbReference>
<name>A0A5Q0BL14_9GAMM</name>
<dbReference type="Pfam" id="PF03886">
    <property type="entry name" value="ABC_trans_aux"/>
    <property type="match status" value="1"/>
</dbReference>
<keyword evidence="1" id="KW-0732">Signal</keyword>
<feature type="signal peptide" evidence="1">
    <location>
        <begin position="1"/>
        <end position="23"/>
    </location>
</feature>
<evidence type="ECO:0000313" key="4">
    <source>
        <dbReference type="Proteomes" id="UP000325755"/>
    </source>
</evidence>
<reference evidence="3 4" key="1">
    <citation type="submission" date="2019-09" db="EMBL/GenBank/DDBJ databases">
        <title>Ecophysiology of the spiral-shaped methanotroph Methylospira mobilis as revealed by the complete genome sequence.</title>
        <authorList>
            <person name="Oshkin I.Y."/>
            <person name="Dedysh S.N."/>
            <person name="Miroshnikov K."/>
            <person name="Danilova O.V."/>
            <person name="Hakobyan A."/>
            <person name="Liesack W."/>
        </authorList>
    </citation>
    <scope>NUCLEOTIDE SEQUENCE [LARGE SCALE GENOMIC DNA]</scope>
    <source>
        <strain evidence="3 4">Shm1</strain>
    </source>
</reference>
<sequence>MTCRLLTPSVLTLLLLLVGCSSPEPHYYVLADSASAAPRTVSAKTEVFVGVGPVDLPEYLDRPQIVTRSGRNELQLAEFDRWAGSLKDNVAQVLAENLRTQLPGNRVALYPWKRAAGIDYQVTVKIIRFDRSVDGDSVLNAHWVILDGEGKQLAAHDAHYAEPPAGSGYRATVAAMNRTLERFGNDVADAIGAFRKAL</sequence>
<gene>
    <name evidence="3" type="ORF">F6R98_09395</name>
</gene>
<dbReference type="KEGG" id="mmob:F6R98_09395"/>
<evidence type="ECO:0000313" key="3">
    <source>
        <dbReference type="EMBL" id="QFY42807.1"/>
    </source>
</evidence>
<dbReference type="SUPFAM" id="SSF159594">
    <property type="entry name" value="XCC0632-like"/>
    <property type="match status" value="1"/>
</dbReference>
<organism evidence="3 4">
    <name type="scientific">Candidatus Methylospira mobilis</name>
    <dbReference type="NCBI Taxonomy" id="1808979"/>
    <lineage>
        <taxon>Bacteria</taxon>
        <taxon>Pseudomonadati</taxon>
        <taxon>Pseudomonadota</taxon>
        <taxon>Gammaproteobacteria</taxon>
        <taxon>Methylococcales</taxon>
        <taxon>Methylococcaceae</taxon>
        <taxon>Candidatus Methylospira</taxon>
    </lineage>
</organism>
<dbReference type="OrthoDB" id="7063250at2"/>
<keyword evidence="4" id="KW-1185">Reference proteome</keyword>
<dbReference type="Gene3D" id="3.40.50.10610">
    <property type="entry name" value="ABC-type transport auxiliary lipoprotein component"/>
    <property type="match status" value="1"/>
</dbReference>
<dbReference type="EMBL" id="CP044205">
    <property type="protein sequence ID" value="QFY42807.1"/>
    <property type="molecule type" value="Genomic_DNA"/>
</dbReference>
<dbReference type="RefSeq" id="WP_153248799.1">
    <property type="nucleotide sequence ID" value="NZ_CP044205.1"/>
</dbReference>
<proteinExistence type="predicted"/>
<dbReference type="InterPro" id="IPR005586">
    <property type="entry name" value="ABC_trans_aux"/>
</dbReference>
<feature type="chain" id="PRO_5024876587" evidence="1">
    <location>
        <begin position="24"/>
        <end position="198"/>
    </location>
</feature>
<evidence type="ECO:0000256" key="1">
    <source>
        <dbReference type="SAM" id="SignalP"/>
    </source>
</evidence>
<dbReference type="InParanoid" id="A0A5Q0BL14"/>